<comment type="caution">
    <text evidence="1">The sequence shown here is derived from an EMBL/GenBank/DDBJ whole genome shotgun (WGS) entry which is preliminary data.</text>
</comment>
<dbReference type="EMBL" id="APDY01000074">
    <property type="protein sequence ID" value="EMH27279.1"/>
    <property type="molecule type" value="Genomic_DNA"/>
</dbReference>
<sequence>MNEFTNKSVGIITIFQKFTIKLNKYGRKKGCVWAFLIQS</sequence>
<organism evidence="1 2">
    <name type="scientific">Helicobacter pylori GAM265BSii</name>
    <dbReference type="NCBI Taxonomy" id="1159049"/>
    <lineage>
        <taxon>Bacteria</taxon>
        <taxon>Pseudomonadati</taxon>
        <taxon>Campylobacterota</taxon>
        <taxon>Epsilonproteobacteria</taxon>
        <taxon>Campylobacterales</taxon>
        <taxon>Helicobacteraceae</taxon>
        <taxon>Helicobacter</taxon>
    </lineage>
</organism>
<reference evidence="1 2" key="1">
    <citation type="submission" date="2012-12" db="EMBL/GenBank/DDBJ databases">
        <authorList>
            <person name="Weinstock G."/>
            <person name="Sodergren E."/>
            <person name="Lobos E.A."/>
            <person name="Fulton L."/>
            <person name="Fulton R."/>
            <person name="Courtney L."/>
            <person name="Fronick C."/>
            <person name="O'Laughlin M."/>
            <person name="Godfrey J."/>
            <person name="Wilson R.M."/>
            <person name="Miner T."/>
            <person name="Farmer C."/>
            <person name="Delehaunty K."/>
            <person name="Cordes M."/>
            <person name="Minx P."/>
            <person name="Tomlinson C."/>
            <person name="Chen J."/>
            <person name="Wollam A."/>
            <person name="Pepin K.H."/>
            <person name="Bhonagiri V."/>
            <person name="Zhang X."/>
            <person name="Suruliraj S."/>
            <person name="Antonio M."/>
            <person name="Secka O."/>
            <person name="Thomas J."/>
            <person name="Warren W."/>
            <person name="Mitreva M."/>
            <person name="Mardis E.R."/>
            <person name="Wilson R.K."/>
        </authorList>
    </citation>
    <scope>NUCLEOTIDE SEQUENCE [LARGE SCALE GENOMIC DNA]</scope>
    <source>
        <strain evidence="1 2">GAM265BSii</strain>
    </source>
</reference>
<dbReference type="HOGENOM" id="CLU_3310865_0_0_7"/>
<evidence type="ECO:0000313" key="1">
    <source>
        <dbReference type="EMBL" id="EMH27279.1"/>
    </source>
</evidence>
<proteinExistence type="predicted"/>
<gene>
    <name evidence="1" type="ORF">HMPREF1421_01489</name>
</gene>
<accession>M3NGC8</accession>
<dbReference type="Proteomes" id="UP000011872">
    <property type="component" value="Unassembled WGS sequence"/>
</dbReference>
<protein>
    <submittedName>
        <fullName evidence="1">Uncharacterized protein</fullName>
    </submittedName>
</protein>
<name>M3NGC8_HELPX</name>
<evidence type="ECO:0000313" key="2">
    <source>
        <dbReference type="Proteomes" id="UP000011872"/>
    </source>
</evidence>
<dbReference type="AlphaFoldDB" id="M3NGC8"/>